<comment type="caution">
    <text evidence="2">The sequence shown here is derived from an EMBL/GenBank/DDBJ whole genome shotgun (WGS) entry which is preliminary data.</text>
</comment>
<dbReference type="Proteomes" id="UP000078368">
    <property type="component" value="Unassembled WGS sequence"/>
</dbReference>
<name>A0A179B4R3_9ACTO</name>
<feature type="compositionally biased region" description="Basic residues" evidence="1">
    <location>
        <begin position="166"/>
        <end position="176"/>
    </location>
</feature>
<accession>A0A179B4R3</accession>
<dbReference type="AlphaFoldDB" id="A0A179B4R3"/>
<organism evidence="2 3">
    <name type="scientific">Peptidiphaga gingivicola</name>
    <dbReference type="NCBI Taxonomy" id="2741497"/>
    <lineage>
        <taxon>Bacteria</taxon>
        <taxon>Bacillati</taxon>
        <taxon>Actinomycetota</taxon>
        <taxon>Actinomycetes</taxon>
        <taxon>Actinomycetales</taxon>
        <taxon>Actinomycetaceae</taxon>
        <taxon>Peptidiphaga</taxon>
    </lineage>
</organism>
<protein>
    <submittedName>
        <fullName evidence="2">Uncharacterized protein</fullName>
    </submittedName>
</protein>
<reference evidence="2 3" key="1">
    <citation type="submission" date="2016-04" db="EMBL/GenBank/DDBJ databases">
        <title>Peptidophaga gingivicola gen. nov., sp. nov., isolated from human subgingival plaque.</title>
        <authorList>
            <person name="Beall C.J."/>
            <person name="Mokrzan E.M."/>
            <person name="Griffen A.L."/>
            <person name="Leys E.J."/>
        </authorList>
    </citation>
    <scope>NUCLEOTIDE SEQUENCE [LARGE SCALE GENOMIC DNA]</scope>
    <source>
        <strain evidence="2 3">BA112</strain>
    </source>
</reference>
<proteinExistence type="predicted"/>
<dbReference type="EMBL" id="LVZK01000001">
    <property type="protein sequence ID" value="OAP86223.1"/>
    <property type="molecule type" value="Genomic_DNA"/>
</dbReference>
<keyword evidence="3" id="KW-1185">Reference proteome</keyword>
<feature type="compositionally biased region" description="Gly residues" evidence="1">
    <location>
        <begin position="139"/>
        <end position="149"/>
    </location>
</feature>
<sequence length="176" mass="18252">MPDFLENLFSDRHVQPVLQSPEVLEEQWLRVARVANRARVARIADRARNTSTADIADRARHARIGANADTAVPTRNARAAANTGTTGTVLTADMSAVTRTAASASIAAALPGDSGGPISGKAQGDSRAGGVAQQLGSRGRNGGGSGGPCGRVLASDVGSEDPRGGFRARHPRYRED</sequence>
<gene>
    <name evidence="2" type="ORF">A4H34_03370</name>
</gene>
<evidence type="ECO:0000313" key="3">
    <source>
        <dbReference type="Proteomes" id="UP000078368"/>
    </source>
</evidence>
<feature type="region of interest" description="Disordered" evidence="1">
    <location>
        <begin position="109"/>
        <end position="176"/>
    </location>
</feature>
<evidence type="ECO:0000313" key="2">
    <source>
        <dbReference type="EMBL" id="OAP86223.1"/>
    </source>
</evidence>
<evidence type="ECO:0000256" key="1">
    <source>
        <dbReference type="SAM" id="MobiDB-lite"/>
    </source>
</evidence>